<evidence type="ECO:0000313" key="3">
    <source>
        <dbReference type="Proteomes" id="UP000694865"/>
    </source>
</evidence>
<dbReference type="Pfam" id="PF00665">
    <property type="entry name" value="rve"/>
    <property type="match status" value="1"/>
</dbReference>
<dbReference type="Gene3D" id="3.30.420.10">
    <property type="entry name" value="Ribonuclease H-like superfamily/Ribonuclease H"/>
    <property type="match status" value="1"/>
</dbReference>
<reference evidence="4" key="1">
    <citation type="submission" date="2025-08" db="UniProtKB">
        <authorList>
            <consortium name="RefSeq"/>
        </authorList>
    </citation>
    <scope>IDENTIFICATION</scope>
    <source>
        <tissue evidence="4">Testes</tissue>
    </source>
</reference>
<organism evidence="3 4">
    <name type="scientific">Saccoglossus kowalevskii</name>
    <name type="common">Acorn worm</name>
    <dbReference type="NCBI Taxonomy" id="10224"/>
    <lineage>
        <taxon>Eukaryota</taxon>
        <taxon>Metazoa</taxon>
        <taxon>Hemichordata</taxon>
        <taxon>Enteropneusta</taxon>
        <taxon>Harrimaniidae</taxon>
        <taxon>Saccoglossus</taxon>
    </lineage>
</organism>
<name>A0ABM0MMN0_SACKO</name>
<feature type="domain" description="Integrase catalytic" evidence="2">
    <location>
        <begin position="5"/>
        <end position="166"/>
    </location>
</feature>
<dbReference type="GeneID" id="100372684"/>
<keyword evidence="3" id="KW-1185">Reference proteome</keyword>
<dbReference type="PROSITE" id="PS50994">
    <property type="entry name" value="INTEGRASE"/>
    <property type="match status" value="1"/>
</dbReference>
<evidence type="ECO:0000256" key="1">
    <source>
        <dbReference type="SAM" id="MobiDB-lite"/>
    </source>
</evidence>
<evidence type="ECO:0000313" key="4">
    <source>
        <dbReference type="RefSeq" id="XP_006821271.1"/>
    </source>
</evidence>
<dbReference type="InterPro" id="IPR012337">
    <property type="entry name" value="RNaseH-like_sf"/>
</dbReference>
<feature type="region of interest" description="Disordered" evidence="1">
    <location>
        <begin position="263"/>
        <end position="288"/>
    </location>
</feature>
<dbReference type="InterPro" id="IPR050951">
    <property type="entry name" value="Retrovirus_Pol_polyprotein"/>
</dbReference>
<evidence type="ECO:0000259" key="2">
    <source>
        <dbReference type="PROSITE" id="PS50994"/>
    </source>
</evidence>
<dbReference type="RefSeq" id="XP_006821271.1">
    <property type="nucleotide sequence ID" value="XM_006821208.1"/>
</dbReference>
<protein>
    <submittedName>
        <fullName evidence="4">Uncharacterized protein K02A2.6-like</fullName>
    </submittedName>
</protein>
<sequence>MTHEIPDRPWSKIAIDLCKCRGKDYLIMVDYYSDYWEVDQVIDTTATTIINCCKIQFSHHGIPDSVMSDNGPQFDCVEFKRFAHDWEFNVITSSPYHSQSNGKIEAAVKIAKRIIKKSQRNNEDPWKAILDWRNTPTEGTHRSPVQRLMSRRTRTLLPTANRLLHPKVVDGVADDIKQRRRKSKFYYDQHAETLPELQIGQPIRMKALPTDREGKWHHRTVTRQVAPRSYNIDINGNTYRRNRKFLRPTKEVKSREIEHDTDTGIIPFESPTGNMHRNLTTQPNKTPSPIVKLPMTTDLRIRTSPIRSSTRAVRMPSRY</sequence>
<feature type="compositionally biased region" description="Polar residues" evidence="1">
    <location>
        <begin position="271"/>
        <end position="287"/>
    </location>
</feature>
<dbReference type="PANTHER" id="PTHR37984:SF8">
    <property type="entry name" value="CCHC-TYPE DOMAIN-CONTAINING PROTEIN"/>
    <property type="match status" value="1"/>
</dbReference>
<gene>
    <name evidence="4" type="primary">LOC100372684</name>
</gene>
<accession>A0ABM0MMN0</accession>
<dbReference type="InterPro" id="IPR001584">
    <property type="entry name" value="Integrase_cat-core"/>
</dbReference>
<dbReference type="InterPro" id="IPR036397">
    <property type="entry name" value="RNaseH_sf"/>
</dbReference>
<dbReference type="PANTHER" id="PTHR37984">
    <property type="entry name" value="PROTEIN CBG26694"/>
    <property type="match status" value="1"/>
</dbReference>
<dbReference type="SUPFAM" id="SSF53098">
    <property type="entry name" value="Ribonuclease H-like"/>
    <property type="match status" value="1"/>
</dbReference>
<dbReference type="Proteomes" id="UP000694865">
    <property type="component" value="Unplaced"/>
</dbReference>
<proteinExistence type="predicted"/>